<evidence type="ECO:0000256" key="6">
    <source>
        <dbReference type="ARBA" id="ARBA00023004"/>
    </source>
</evidence>
<gene>
    <name evidence="10" type="ORF">LNAT_P1517</name>
</gene>
<organism evidence="10 11">
    <name type="scientific">Lebetimonas natsushimae</name>
    <dbReference type="NCBI Taxonomy" id="1936991"/>
    <lineage>
        <taxon>Bacteria</taxon>
        <taxon>Pseudomonadati</taxon>
        <taxon>Campylobacterota</taxon>
        <taxon>Epsilonproteobacteria</taxon>
        <taxon>Nautiliales</taxon>
        <taxon>Nautiliaceae</taxon>
        <taxon>Lebetimonas</taxon>
    </lineage>
</organism>
<dbReference type="CDD" id="cd10554">
    <property type="entry name" value="HycB_like"/>
    <property type="match status" value="1"/>
</dbReference>
<dbReference type="PROSITE" id="PS51379">
    <property type="entry name" value="4FE4S_FER_2"/>
    <property type="match status" value="3"/>
</dbReference>
<dbReference type="Gene3D" id="3.30.70.20">
    <property type="match status" value="2"/>
</dbReference>
<feature type="domain" description="4Fe-4S ferredoxin-type" evidence="9">
    <location>
        <begin position="14"/>
        <end position="43"/>
    </location>
</feature>
<dbReference type="GO" id="GO:0009055">
    <property type="term" value="F:electron transfer activity"/>
    <property type="evidence" value="ECO:0007669"/>
    <property type="project" value="UniProtKB-UniRule"/>
</dbReference>
<dbReference type="Pfam" id="PF00037">
    <property type="entry name" value="Fer4"/>
    <property type="match status" value="1"/>
</dbReference>
<reference evidence="10 11" key="1">
    <citation type="journal article" date="2017" name="Syst. Appl. Microbiol.">
        <title>Lebetimonas natsushimae sp. nov., a novel strictly anaerobic, moderately thermophilic chemoautotroph isolated from a deep-sea hydrothermal vent polychaete nest in the Mid-Okinawa Trough.</title>
        <authorList>
            <person name="Nagata R."/>
            <person name="Takaki Y."/>
            <person name="Tame A."/>
            <person name="Nunoura T."/>
            <person name="Muto H."/>
            <person name="Mino S."/>
            <person name="Sawayama S."/>
            <person name="Takai K."/>
            <person name="Nakagawa S."/>
        </authorList>
    </citation>
    <scope>NUCLEOTIDE SEQUENCE [LARGE SCALE GENOMIC DNA]</scope>
    <source>
        <strain evidence="10 11">HS1857</strain>
    </source>
</reference>
<dbReference type="PRINTS" id="PR00354">
    <property type="entry name" value="7FE8SFRDOXIN"/>
</dbReference>
<evidence type="ECO:0000256" key="8">
    <source>
        <dbReference type="RuleBase" id="RU365098"/>
    </source>
</evidence>
<dbReference type="AlphaFoldDB" id="A0A292YB72"/>
<dbReference type="PANTHER" id="PTHR42859">
    <property type="entry name" value="OXIDOREDUCTASE"/>
    <property type="match status" value="1"/>
</dbReference>
<keyword evidence="5 8" id="KW-0249">Electron transport</keyword>
<evidence type="ECO:0000256" key="1">
    <source>
        <dbReference type="ARBA" id="ARBA00001966"/>
    </source>
</evidence>
<dbReference type="GO" id="GO:0051539">
    <property type="term" value="F:4 iron, 4 sulfur cluster binding"/>
    <property type="evidence" value="ECO:0007669"/>
    <property type="project" value="UniProtKB-UniRule"/>
</dbReference>
<evidence type="ECO:0000313" key="11">
    <source>
        <dbReference type="Proteomes" id="UP000217944"/>
    </source>
</evidence>
<keyword evidence="7 8" id="KW-0411">Iron-sulfur</keyword>
<protein>
    <recommendedName>
        <fullName evidence="8">Ferredoxin</fullName>
    </recommendedName>
</protein>
<sequence>MYRKINKGELMANKFIFADPKKCIGCLNCELACAAKHMNISFEEAYDLALNGEVELIHRNTVIEMNGLTAPMQCMQCEDAPCVEACPIDIIRYENNYVKIYESDCIGCRSCAMVCPFGAITMAKSNSTNVTGLVAIKCDLCGGEEGKQACVNICPTDAIELIDYNEYKRRKQENAFERLHQDA</sequence>
<evidence type="ECO:0000256" key="3">
    <source>
        <dbReference type="ARBA" id="ARBA00022485"/>
    </source>
</evidence>
<evidence type="ECO:0000259" key="9">
    <source>
        <dbReference type="PROSITE" id="PS51379"/>
    </source>
</evidence>
<comment type="cofactor">
    <cofactor evidence="1 8">
        <name>[4Fe-4S] cluster</name>
        <dbReference type="ChEBI" id="CHEBI:49883"/>
    </cofactor>
</comment>
<feature type="domain" description="4Fe-4S ferredoxin-type" evidence="9">
    <location>
        <begin position="96"/>
        <end position="125"/>
    </location>
</feature>
<evidence type="ECO:0000256" key="7">
    <source>
        <dbReference type="ARBA" id="ARBA00023014"/>
    </source>
</evidence>
<evidence type="ECO:0000256" key="4">
    <source>
        <dbReference type="ARBA" id="ARBA00022723"/>
    </source>
</evidence>
<feature type="domain" description="4Fe-4S ferredoxin-type" evidence="9">
    <location>
        <begin position="132"/>
        <end position="164"/>
    </location>
</feature>
<dbReference type="InterPro" id="IPR017896">
    <property type="entry name" value="4Fe4S_Fe-S-bd"/>
</dbReference>
<keyword evidence="3 8" id="KW-0004">4Fe-4S</keyword>
<dbReference type="InterPro" id="IPR000813">
    <property type="entry name" value="7Fe_ferredoxin"/>
</dbReference>
<comment type="function">
    <text evidence="8">Ferredoxins are iron-sulfur proteins that transfer electrons in a wide variety of metabolic reactions.</text>
</comment>
<dbReference type="EMBL" id="BDME01000006">
    <property type="protein sequence ID" value="GAX88222.1"/>
    <property type="molecule type" value="Genomic_DNA"/>
</dbReference>
<keyword evidence="4 8" id="KW-0479">Metal-binding</keyword>
<dbReference type="SUPFAM" id="SSF54862">
    <property type="entry name" value="4Fe-4S ferredoxins"/>
    <property type="match status" value="1"/>
</dbReference>
<evidence type="ECO:0000256" key="2">
    <source>
        <dbReference type="ARBA" id="ARBA00022448"/>
    </source>
</evidence>
<dbReference type="PROSITE" id="PS00198">
    <property type="entry name" value="4FE4S_FER_1"/>
    <property type="match status" value="1"/>
</dbReference>
<evidence type="ECO:0000313" key="10">
    <source>
        <dbReference type="EMBL" id="GAX88222.1"/>
    </source>
</evidence>
<dbReference type="Proteomes" id="UP000217944">
    <property type="component" value="Unassembled WGS sequence"/>
</dbReference>
<keyword evidence="2 8" id="KW-0813">Transport</keyword>
<evidence type="ECO:0000256" key="5">
    <source>
        <dbReference type="ARBA" id="ARBA00022982"/>
    </source>
</evidence>
<name>A0A292YB72_9BACT</name>
<dbReference type="PANTHER" id="PTHR42859:SF10">
    <property type="entry name" value="DIMETHYLSULFOXIDE REDUCTASE CHAIN B"/>
    <property type="match status" value="1"/>
</dbReference>
<accession>A0A292YB72</accession>
<dbReference type="InterPro" id="IPR050294">
    <property type="entry name" value="RnfB_subfamily"/>
</dbReference>
<comment type="caution">
    <text evidence="10">The sequence shown here is derived from an EMBL/GenBank/DDBJ whole genome shotgun (WGS) entry which is preliminary data.</text>
</comment>
<proteinExistence type="predicted"/>
<dbReference type="GO" id="GO:0046872">
    <property type="term" value="F:metal ion binding"/>
    <property type="evidence" value="ECO:0007669"/>
    <property type="project" value="UniProtKB-UniRule"/>
</dbReference>
<dbReference type="InterPro" id="IPR017900">
    <property type="entry name" value="4Fe4S_Fe_S_CS"/>
</dbReference>
<keyword evidence="6 8" id="KW-0408">Iron</keyword>
<keyword evidence="11" id="KW-1185">Reference proteome</keyword>